<evidence type="ECO:0000256" key="1">
    <source>
        <dbReference type="SAM" id="MobiDB-lite"/>
    </source>
</evidence>
<proteinExistence type="predicted"/>
<evidence type="ECO:0000313" key="3">
    <source>
        <dbReference type="Proteomes" id="UP000324800"/>
    </source>
</evidence>
<feature type="compositionally biased region" description="Basic residues" evidence="1">
    <location>
        <begin position="22"/>
        <end position="32"/>
    </location>
</feature>
<feature type="compositionally biased region" description="Polar residues" evidence="1">
    <location>
        <begin position="7"/>
        <end position="21"/>
    </location>
</feature>
<dbReference type="EMBL" id="SNRW01008737">
    <property type="protein sequence ID" value="KAA6379053.1"/>
    <property type="molecule type" value="Genomic_DNA"/>
</dbReference>
<feature type="non-terminal residue" evidence="2">
    <location>
        <position position="1"/>
    </location>
</feature>
<feature type="region of interest" description="Disordered" evidence="1">
    <location>
        <begin position="1"/>
        <end position="32"/>
    </location>
</feature>
<feature type="region of interest" description="Disordered" evidence="1">
    <location>
        <begin position="126"/>
        <end position="161"/>
    </location>
</feature>
<dbReference type="Proteomes" id="UP000324800">
    <property type="component" value="Unassembled WGS sequence"/>
</dbReference>
<accession>A0A5J4V980</accession>
<reference evidence="2 3" key="1">
    <citation type="submission" date="2019-03" db="EMBL/GenBank/DDBJ databases">
        <title>Single cell metagenomics reveals metabolic interactions within the superorganism composed of flagellate Streblomastix strix and complex community of Bacteroidetes bacteria on its surface.</title>
        <authorList>
            <person name="Treitli S.C."/>
            <person name="Kolisko M."/>
            <person name="Husnik F."/>
            <person name="Keeling P."/>
            <person name="Hampl V."/>
        </authorList>
    </citation>
    <scope>NUCLEOTIDE SEQUENCE [LARGE SCALE GENOMIC DNA]</scope>
    <source>
        <strain evidence="2">ST1C</strain>
    </source>
</reference>
<protein>
    <submittedName>
        <fullName evidence="2">Uncharacterized protein</fullName>
    </submittedName>
</protein>
<sequence length="279" mass="30410">KALLKDQVQNQNEQGNDLNKASNKKQKKKKKKTDLITWDEAANLIDTYFSQCLQVDKRLGKGSEYQITSATQLGLQTLFPSIASFSQLRDKKNKIGNSFGMLQTALLPPVMALPYKAPSSYAELSTTSAAQTSDKPSSKPPVTKPKASTKKADKDPLTQPQLATDIHSQIVPLISSTSISVFKKGPPPLPPPPQGDIVISDTEPTTVSALKNATTTVAKMNQPMTYEEVDSIAVMRSRQTLFLDDNPARLQIVLSEPLPYSEIIMREAELEIGAVDGGL</sequence>
<dbReference type="AlphaFoldDB" id="A0A5J4V980"/>
<gene>
    <name evidence="2" type="ORF">EZS28_025418</name>
</gene>
<comment type="caution">
    <text evidence="2">The sequence shown here is derived from an EMBL/GenBank/DDBJ whole genome shotgun (WGS) entry which is preliminary data.</text>
</comment>
<evidence type="ECO:0000313" key="2">
    <source>
        <dbReference type="EMBL" id="KAA6379053.1"/>
    </source>
</evidence>
<organism evidence="2 3">
    <name type="scientific">Streblomastix strix</name>
    <dbReference type="NCBI Taxonomy" id="222440"/>
    <lineage>
        <taxon>Eukaryota</taxon>
        <taxon>Metamonada</taxon>
        <taxon>Preaxostyla</taxon>
        <taxon>Oxymonadida</taxon>
        <taxon>Streblomastigidae</taxon>
        <taxon>Streblomastix</taxon>
    </lineage>
</organism>
<name>A0A5J4V980_9EUKA</name>